<feature type="non-terminal residue" evidence="2">
    <location>
        <position position="254"/>
    </location>
</feature>
<proteinExistence type="predicted"/>
<feature type="transmembrane region" description="Helical" evidence="1">
    <location>
        <begin position="200"/>
        <end position="224"/>
    </location>
</feature>
<sequence>MMQVRTDSVRIMFCNIIFLFFILICNSIAFAEDTSTENVMQLPSDNETSKCGCDEMFVYDAVNDRCMVNFKKVLKKVMVPYAKTDVNSLPEDELARSIYVEGENLFRGIMISVILFIACASACVLAACIYCCRINYSDWTLKHNVKALAKNLKTNYDPKKMSPKPAPLPAISESCSVVVEPAGHTTFLVIMLDGSLMDMVLTTLGVLLSMAMLSCLCCICMKFSDRKMKSYVVEMAKKKGIKVDLDKLDPKYKQ</sequence>
<gene>
    <name evidence="2" type="primary">HaOG213759</name>
    <name evidence="2" type="ORF">B5X24_HaOG213759</name>
</gene>
<evidence type="ECO:0000256" key="1">
    <source>
        <dbReference type="SAM" id="Phobius"/>
    </source>
</evidence>
<feature type="transmembrane region" description="Helical" evidence="1">
    <location>
        <begin position="12"/>
        <end position="31"/>
    </location>
</feature>
<keyword evidence="1" id="KW-0812">Transmembrane</keyword>
<keyword evidence="1" id="KW-0472">Membrane</keyword>
<keyword evidence="3" id="KW-1185">Reference proteome</keyword>
<dbReference type="AlphaFoldDB" id="A0A2W1B8M9"/>
<keyword evidence="1" id="KW-1133">Transmembrane helix</keyword>
<evidence type="ECO:0000313" key="3">
    <source>
        <dbReference type="Proteomes" id="UP000249218"/>
    </source>
</evidence>
<accession>A0A2W1B8M9</accession>
<organism evidence="2 3">
    <name type="scientific">Helicoverpa armigera</name>
    <name type="common">Cotton bollworm</name>
    <name type="synonym">Heliothis armigera</name>
    <dbReference type="NCBI Taxonomy" id="29058"/>
    <lineage>
        <taxon>Eukaryota</taxon>
        <taxon>Metazoa</taxon>
        <taxon>Ecdysozoa</taxon>
        <taxon>Arthropoda</taxon>
        <taxon>Hexapoda</taxon>
        <taxon>Insecta</taxon>
        <taxon>Pterygota</taxon>
        <taxon>Neoptera</taxon>
        <taxon>Endopterygota</taxon>
        <taxon>Lepidoptera</taxon>
        <taxon>Glossata</taxon>
        <taxon>Ditrysia</taxon>
        <taxon>Noctuoidea</taxon>
        <taxon>Noctuidae</taxon>
        <taxon>Heliothinae</taxon>
        <taxon>Helicoverpa</taxon>
    </lineage>
</organism>
<dbReference type="EMBL" id="KZ150354">
    <property type="protein sequence ID" value="PZC71241.1"/>
    <property type="molecule type" value="Genomic_DNA"/>
</dbReference>
<evidence type="ECO:0000313" key="2">
    <source>
        <dbReference type="EMBL" id="PZC71241.1"/>
    </source>
</evidence>
<dbReference type="Proteomes" id="UP000249218">
    <property type="component" value="Unassembled WGS sequence"/>
</dbReference>
<dbReference type="OrthoDB" id="8111661at2759"/>
<name>A0A2W1B8M9_HELAM</name>
<protein>
    <submittedName>
        <fullName evidence="2">Uncharacterized protein</fullName>
    </submittedName>
</protein>
<feature type="transmembrane region" description="Helical" evidence="1">
    <location>
        <begin position="109"/>
        <end position="132"/>
    </location>
</feature>
<reference evidence="2 3" key="1">
    <citation type="journal article" date="2017" name="BMC Biol.">
        <title>Genomic innovations, transcriptional plasticity and gene loss underlying the evolution and divergence of two highly polyphagous and invasive Helicoverpa pest species.</title>
        <authorList>
            <person name="Pearce S.L."/>
            <person name="Clarke D.F."/>
            <person name="East P.D."/>
            <person name="Elfekih S."/>
            <person name="Gordon K.H."/>
            <person name="Jermiin L.S."/>
            <person name="McGaughran A."/>
            <person name="Oakeshott J.G."/>
            <person name="Papanikolaou A."/>
            <person name="Perera O.P."/>
            <person name="Rane R.V."/>
            <person name="Richards S."/>
            <person name="Tay W.T."/>
            <person name="Walsh T.K."/>
            <person name="Anderson A."/>
            <person name="Anderson C.J."/>
            <person name="Asgari S."/>
            <person name="Board P.G."/>
            <person name="Bretschneider A."/>
            <person name="Campbell P.M."/>
            <person name="Chertemps T."/>
            <person name="Christeller J.T."/>
            <person name="Coppin C.W."/>
            <person name="Downes S.J."/>
            <person name="Duan G."/>
            <person name="Farnsworth C.A."/>
            <person name="Good R.T."/>
            <person name="Han L.B."/>
            <person name="Han Y.C."/>
            <person name="Hatje K."/>
            <person name="Horne I."/>
            <person name="Huang Y.P."/>
            <person name="Hughes D.S."/>
            <person name="Jacquin-Joly E."/>
            <person name="James W."/>
            <person name="Jhangiani S."/>
            <person name="Kollmar M."/>
            <person name="Kuwar S.S."/>
            <person name="Li S."/>
            <person name="Liu N.Y."/>
            <person name="Maibeche M.T."/>
            <person name="Miller J.R."/>
            <person name="Montagne N."/>
            <person name="Perry T."/>
            <person name="Qu J."/>
            <person name="Song S.V."/>
            <person name="Sutton G.G."/>
            <person name="Vogel H."/>
            <person name="Walenz B.P."/>
            <person name="Xu W."/>
            <person name="Zhang H.J."/>
            <person name="Zou Z."/>
            <person name="Batterham P."/>
            <person name="Edwards O.R."/>
            <person name="Feyereisen R."/>
            <person name="Gibbs R.A."/>
            <person name="Heckel D.G."/>
            <person name="McGrath A."/>
            <person name="Robin C."/>
            <person name="Scherer S.E."/>
            <person name="Worley K.C."/>
            <person name="Wu Y.D."/>
        </authorList>
    </citation>
    <scope>NUCLEOTIDE SEQUENCE [LARGE SCALE GENOMIC DNA]</scope>
    <source>
        <strain evidence="2">Harm_GR_Male_#8</strain>
        <tissue evidence="2">Whole organism</tissue>
    </source>
</reference>